<proteinExistence type="predicted"/>
<keyword evidence="2" id="KW-1185">Reference proteome</keyword>
<evidence type="ECO:0000313" key="1">
    <source>
        <dbReference type="EMBL" id="GIY76452.1"/>
    </source>
</evidence>
<organism evidence="1 2">
    <name type="scientific">Caerostris extrusa</name>
    <name type="common">Bark spider</name>
    <name type="synonym">Caerostris bankana</name>
    <dbReference type="NCBI Taxonomy" id="172846"/>
    <lineage>
        <taxon>Eukaryota</taxon>
        <taxon>Metazoa</taxon>
        <taxon>Ecdysozoa</taxon>
        <taxon>Arthropoda</taxon>
        <taxon>Chelicerata</taxon>
        <taxon>Arachnida</taxon>
        <taxon>Araneae</taxon>
        <taxon>Araneomorphae</taxon>
        <taxon>Entelegynae</taxon>
        <taxon>Araneoidea</taxon>
        <taxon>Araneidae</taxon>
        <taxon>Caerostris</taxon>
    </lineage>
</organism>
<gene>
    <name evidence="1" type="ORF">CEXT_699861</name>
</gene>
<dbReference type="Proteomes" id="UP001054945">
    <property type="component" value="Unassembled WGS sequence"/>
</dbReference>
<name>A0AAV4W1G2_CAEEX</name>
<protein>
    <submittedName>
        <fullName evidence="1">Uncharacterized protein</fullName>
    </submittedName>
</protein>
<dbReference type="AlphaFoldDB" id="A0AAV4W1G2"/>
<comment type="caution">
    <text evidence="1">The sequence shown here is derived from an EMBL/GenBank/DDBJ whole genome shotgun (WGS) entry which is preliminary data.</text>
</comment>
<dbReference type="EMBL" id="BPLR01015487">
    <property type="protein sequence ID" value="GIY76452.1"/>
    <property type="molecule type" value="Genomic_DNA"/>
</dbReference>
<reference evidence="1 2" key="1">
    <citation type="submission" date="2021-06" db="EMBL/GenBank/DDBJ databases">
        <title>Caerostris extrusa draft genome.</title>
        <authorList>
            <person name="Kono N."/>
            <person name="Arakawa K."/>
        </authorList>
    </citation>
    <scope>NUCLEOTIDE SEQUENCE [LARGE SCALE GENOMIC DNA]</scope>
</reference>
<accession>A0AAV4W1G2</accession>
<sequence length="90" mass="10254">MNILQLTPYFACVYHVNSKPKQVENISISSNLSVSRSPTNWTIESYARKPLFDLRNHFPFSNPTPSCSPDGLPDLFENSLRSSFPRNTSF</sequence>
<evidence type="ECO:0000313" key="2">
    <source>
        <dbReference type="Proteomes" id="UP001054945"/>
    </source>
</evidence>